<comment type="similarity">
    <text evidence="1">Belongs to the eukaryotic/archaeal RNase P protein component 2 family.</text>
</comment>
<gene>
    <name evidence="5" type="ORF">D5F01_LYC02677</name>
</gene>
<dbReference type="InterPro" id="IPR002759">
    <property type="entry name" value="Pop5/Rpp14/Rnp2-like"/>
</dbReference>
<dbReference type="AlphaFoldDB" id="A0A6G0J3K3"/>
<keyword evidence="3" id="KW-0456">Lyase</keyword>
<dbReference type="GO" id="GO:0030677">
    <property type="term" value="C:ribonuclease P complex"/>
    <property type="evidence" value="ECO:0007669"/>
    <property type="project" value="InterPro"/>
</dbReference>
<dbReference type="InterPro" id="IPR050965">
    <property type="entry name" value="UPF0336/Enoyl-CoA_hydratase"/>
</dbReference>
<dbReference type="Gene3D" id="3.30.70.3250">
    <property type="entry name" value="Ribonuclease P, Pop5 subunit"/>
    <property type="match status" value="1"/>
</dbReference>
<sequence length="261" mass="28975">MRHADKKDELPVYQRVVSKNASPYHYMKVCLVLEDASTRLSAVELKQFIITGLKSLYGEVGAALTFDLLKYDEDTLTAFLRVGSRGLVKLWSSLTLLGFYQNQACAFRVLQVSPFLLALTGNSPALPSCRLLHIGQRASLTKAFSSRDVELFAELTGDTNPLHLDPTYAKTTSFEMPIVHGVLINGLISAVLGTKMPGRGCIFLYQEIRFPAPLYIGEEVLAEAEVRKIKMSFAFIAVTCSVKDKVVMEGEVMVMMPEEQQ</sequence>
<evidence type="ECO:0000259" key="4">
    <source>
        <dbReference type="Pfam" id="PF01575"/>
    </source>
</evidence>
<reference evidence="5 6" key="1">
    <citation type="submission" date="2019-07" db="EMBL/GenBank/DDBJ databases">
        <title>Chromosome genome assembly for large yellow croaker.</title>
        <authorList>
            <person name="Xiao S."/>
        </authorList>
    </citation>
    <scope>NUCLEOTIDE SEQUENCE [LARGE SCALE GENOMIC DNA]</scope>
    <source>
        <strain evidence="5">JMULYC20181020</strain>
        <tissue evidence="5">Muscle</tissue>
    </source>
</reference>
<dbReference type="GO" id="GO:0019171">
    <property type="term" value="F:(3R)-hydroxyacyl-[acyl-carrier-protein] dehydratase activity"/>
    <property type="evidence" value="ECO:0007669"/>
    <property type="project" value="TreeGrafter"/>
</dbReference>
<dbReference type="FunFam" id="3.10.129.10:FF:000042">
    <property type="entry name" value="MaoC domain protein dehydratase"/>
    <property type="match status" value="1"/>
</dbReference>
<dbReference type="Gene3D" id="3.10.129.10">
    <property type="entry name" value="Hotdog Thioesterase"/>
    <property type="match status" value="1"/>
</dbReference>
<dbReference type="EMBL" id="REGW02000003">
    <property type="protein sequence ID" value="KAE8298187.1"/>
    <property type="molecule type" value="Genomic_DNA"/>
</dbReference>
<dbReference type="GO" id="GO:0001682">
    <property type="term" value="P:tRNA 5'-leader removal"/>
    <property type="evidence" value="ECO:0007669"/>
    <property type="project" value="InterPro"/>
</dbReference>
<evidence type="ECO:0000313" key="5">
    <source>
        <dbReference type="EMBL" id="KAE8298187.1"/>
    </source>
</evidence>
<proteinExistence type="inferred from homology"/>
<dbReference type="GO" id="GO:0018812">
    <property type="term" value="F:3-hydroxyacyl-CoA dehydratase activity"/>
    <property type="evidence" value="ECO:0007669"/>
    <property type="project" value="UniProtKB-ARBA"/>
</dbReference>
<dbReference type="Pfam" id="PF01900">
    <property type="entry name" value="RNase_P_Rpp14"/>
    <property type="match status" value="1"/>
</dbReference>
<dbReference type="GO" id="GO:0006633">
    <property type="term" value="P:fatty acid biosynthetic process"/>
    <property type="evidence" value="ECO:0007669"/>
    <property type="project" value="TreeGrafter"/>
</dbReference>
<evidence type="ECO:0000256" key="2">
    <source>
        <dbReference type="ARBA" id="ARBA00022694"/>
    </source>
</evidence>
<dbReference type="PANTHER" id="PTHR43437:SF3">
    <property type="entry name" value="HYDROXYACYL-THIOESTER DEHYDRATASE TYPE 2, MITOCHONDRIAL"/>
    <property type="match status" value="1"/>
</dbReference>
<evidence type="ECO:0000256" key="3">
    <source>
        <dbReference type="ARBA" id="ARBA00023239"/>
    </source>
</evidence>
<dbReference type="GO" id="GO:0005739">
    <property type="term" value="C:mitochondrion"/>
    <property type="evidence" value="ECO:0007669"/>
    <property type="project" value="TreeGrafter"/>
</dbReference>
<dbReference type="SUPFAM" id="SSF160350">
    <property type="entry name" value="Rnp2-like"/>
    <property type="match status" value="1"/>
</dbReference>
<dbReference type="CDD" id="cd03449">
    <property type="entry name" value="R_hydratase"/>
    <property type="match status" value="1"/>
</dbReference>
<dbReference type="InterPro" id="IPR002539">
    <property type="entry name" value="MaoC-like_dom"/>
</dbReference>
<keyword evidence="2" id="KW-0819">tRNA processing</keyword>
<dbReference type="Pfam" id="PF01575">
    <property type="entry name" value="MaoC_dehydratas"/>
    <property type="match status" value="1"/>
</dbReference>
<organism evidence="5 6">
    <name type="scientific">Larimichthys crocea</name>
    <name type="common">Large yellow croaker</name>
    <name type="synonym">Pseudosciaena crocea</name>
    <dbReference type="NCBI Taxonomy" id="215358"/>
    <lineage>
        <taxon>Eukaryota</taxon>
        <taxon>Metazoa</taxon>
        <taxon>Chordata</taxon>
        <taxon>Craniata</taxon>
        <taxon>Vertebrata</taxon>
        <taxon>Euteleostomi</taxon>
        <taxon>Actinopterygii</taxon>
        <taxon>Neopterygii</taxon>
        <taxon>Teleostei</taxon>
        <taxon>Neoteleostei</taxon>
        <taxon>Acanthomorphata</taxon>
        <taxon>Eupercaria</taxon>
        <taxon>Sciaenidae</taxon>
        <taxon>Larimichthys</taxon>
    </lineage>
</organism>
<accession>A0A6G0J3K3</accession>
<feature type="domain" description="MaoC-like" evidence="4">
    <location>
        <begin position="141"/>
        <end position="243"/>
    </location>
</feature>
<dbReference type="PANTHER" id="PTHR43437">
    <property type="entry name" value="HYDROXYACYL-THIOESTER DEHYDRATASE TYPE 2, MITOCHONDRIAL-RELATED"/>
    <property type="match status" value="1"/>
</dbReference>
<dbReference type="InterPro" id="IPR038085">
    <property type="entry name" value="Rnp2-like_sf"/>
</dbReference>
<protein>
    <submittedName>
        <fullName evidence="5">Hydroxyacyl-thioester dehydratase type 2, mitochondrial</fullName>
    </submittedName>
</protein>
<comment type="caution">
    <text evidence="5">The sequence shown here is derived from an EMBL/GenBank/DDBJ whole genome shotgun (WGS) entry which is preliminary data.</text>
</comment>
<name>A0A6G0J3K3_LARCR</name>
<dbReference type="InterPro" id="IPR029069">
    <property type="entry name" value="HotDog_dom_sf"/>
</dbReference>
<evidence type="ECO:0000313" key="6">
    <source>
        <dbReference type="Proteomes" id="UP000424527"/>
    </source>
</evidence>
<dbReference type="SUPFAM" id="SSF54637">
    <property type="entry name" value="Thioesterase/thiol ester dehydrase-isomerase"/>
    <property type="match status" value="1"/>
</dbReference>
<evidence type="ECO:0000256" key="1">
    <source>
        <dbReference type="ARBA" id="ARBA00010800"/>
    </source>
</evidence>
<dbReference type="Proteomes" id="UP000424527">
    <property type="component" value="Unassembled WGS sequence"/>
</dbReference>
<keyword evidence="6" id="KW-1185">Reference proteome</keyword>